<evidence type="ECO:0000313" key="3">
    <source>
        <dbReference type="Proteomes" id="UP000274756"/>
    </source>
</evidence>
<protein>
    <submittedName>
        <fullName evidence="4">GLOBIN domain-containing protein</fullName>
    </submittedName>
</protein>
<dbReference type="AlphaFoldDB" id="A0A0N4UQA9"/>
<name>A0A0N4UQA9_DRAME</name>
<reference evidence="1 3" key="2">
    <citation type="submission" date="2018-11" db="EMBL/GenBank/DDBJ databases">
        <authorList>
            <consortium name="Pathogen Informatics"/>
        </authorList>
    </citation>
    <scope>NUCLEOTIDE SEQUENCE [LARGE SCALE GENOMIC DNA]</scope>
</reference>
<evidence type="ECO:0000313" key="2">
    <source>
        <dbReference type="Proteomes" id="UP000038040"/>
    </source>
</evidence>
<proteinExistence type="predicted"/>
<sequence>MLYVTLLHSVSMCFQKFIGYKGKEDKLLGNLCPKTQMKSAAQEQVLSIRSIRQYLDEDSRASTEQFLNFLGGDGLFILQQISTNIGDLPTSYLTRSMKAVAEEWNIITRGANESHLLLEKGTKSV</sequence>
<accession>A0A0N4UQA9</accession>
<dbReference type="Proteomes" id="UP000038040">
    <property type="component" value="Unplaced"/>
</dbReference>
<dbReference type="Proteomes" id="UP000274756">
    <property type="component" value="Unassembled WGS sequence"/>
</dbReference>
<dbReference type="EMBL" id="UYYG01000169">
    <property type="protein sequence ID" value="VDN53724.1"/>
    <property type="molecule type" value="Genomic_DNA"/>
</dbReference>
<evidence type="ECO:0000313" key="4">
    <source>
        <dbReference type="WBParaSite" id="DME_0001018701-mRNA-1"/>
    </source>
</evidence>
<keyword evidence="3" id="KW-1185">Reference proteome</keyword>
<organism evidence="2 4">
    <name type="scientific">Dracunculus medinensis</name>
    <name type="common">Guinea worm</name>
    <dbReference type="NCBI Taxonomy" id="318479"/>
    <lineage>
        <taxon>Eukaryota</taxon>
        <taxon>Metazoa</taxon>
        <taxon>Ecdysozoa</taxon>
        <taxon>Nematoda</taxon>
        <taxon>Chromadorea</taxon>
        <taxon>Rhabditida</taxon>
        <taxon>Spirurina</taxon>
        <taxon>Dracunculoidea</taxon>
        <taxon>Dracunculidae</taxon>
        <taxon>Dracunculus</taxon>
    </lineage>
</organism>
<dbReference type="WBParaSite" id="DME_0001018701-mRNA-1">
    <property type="protein sequence ID" value="DME_0001018701-mRNA-1"/>
    <property type="gene ID" value="DME_0001018701"/>
</dbReference>
<gene>
    <name evidence="1" type="ORF">DME_LOCUS3697</name>
</gene>
<dbReference type="OrthoDB" id="5810447at2759"/>
<evidence type="ECO:0000313" key="1">
    <source>
        <dbReference type="EMBL" id="VDN53724.1"/>
    </source>
</evidence>
<reference evidence="4" key="1">
    <citation type="submission" date="2017-02" db="UniProtKB">
        <authorList>
            <consortium name="WormBaseParasite"/>
        </authorList>
    </citation>
    <scope>IDENTIFICATION</scope>
</reference>